<name>A0A650CR12_9CREN</name>
<dbReference type="RefSeq" id="WP_156007614.1">
    <property type="nucleotide sequence ID" value="NZ_CP045483.1"/>
</dbReference>
<gene>
    <name evidence="1" type="ORF">D1868_09320</name>
</gene>
<reference evidence="1 2" key="1">
    <citation type="submission" date="2019-10" db="EMBL/GenBank/DDBJ databases">
        <title>Genome Sequences from Six Type Strain Members of the Archaeal Family Sulfolobaceae: Acidianus ambivalens, Acidianus infernus, Metallosphaera prunae, Stygiolobus azoricus, Sulfolobus metallicus, and Sulfurisphaera ohwakuensis.</title>
        <authorList>
            <person name="Counts J.A."/>
            <person name="Kelly R.M."/>
        </authorList>
    </citation>
    <scope>NUCLEOTIDE SEQUENCE [LARGE SCALE GENOMIC DNA]</scope>
    <source>
        <strain evidence="1 2">FC6</strain>
    </source>
</reference>
<dbReference type="EMBL" id="CP045483">
    <property type="protein sequence ID" value="QGR20165.1"/>
    <property type="molecule type" value="Genomic_DNA"/>
</dbReference>
<sequence length="189" mass="22055">MKKNLYLTPIIKLEGFSLCKGLRDKSKILRISIKGRKALIEENKLKIKEIRNYSGKPDEYDPGLDTWNPNFNKRADYIRVEPTEFDYNRGLKEGDNTRVIDVKGYIVDYGKRDFFVDLITPDEEVFNELEYFPFIRVAYKLEDLEGLSLHLVELYVPESYLNLVIKSVDYMCRITQCEKVISFSSSKGG</sequence>
<organism evidence="1 2">
    <name type="scientific">Stygiolobus azoricus</name>
    <dbReference type="NCBI Taxonomy" id="41675"/>
    <lineage>
        <taxon>Archaea</taxon>
        <taxon>Thermoproteota</taxon>
        <taxon>Thermoprotei</taxon>
        <taxon>Sulfolobales</taxon>
        <taxon>Sulfolobaceae</taxon>
        <taxon>Stygiolobus</taxon>
    </lineage>
</organism>
<dbReference type="GeneID" id="42799268"/>
<evidence type="ECO:0000313" key="2">
    <source>
        <dbReference type="Proteomes" id="UP000423396"/>
    </source>
</evidence>
<evidence type="ECO:0000313" key="1">
    <source>
        <dbReference type="EMBL" id="QGR20165.1"/>
    </source>
</evidence>
<protein>
    <submittedName>
        <fullName evidence="1">Uncharacterized protein</fullName>
    </submittedName>
</protein>
<proteinExistence type="predicted"/>
<dbReference type="Proteomes" id="UP000423396">
    <property type="component" value="Chromosome"/>
</dbReference>
<accession>A0A650CR12</accession>
<dbReference type="OrthoDB" id="34621at2157"/>
<keyword evidence="2" id="KW-1185">Reference proteome</keyword>
<dbReference type="KEGG" id="sazo:D1868_09320"/>
<dbReference type="AlphaFoldDB" id="A0A650CR12"/>